<dbReference type="HOGENOM" id="CLU_009579_11_5_1"/>
<feature type="domain" description="G-protein coupled receptors family 1 profile" evidence="11">
    <location>
        <begin position="41"/>
        <end position="293"/>
    </location>
</feature>
<dbReference type="InterPro" id="IPR050569">
    <property type="entry name" value="TAAR"/>
</dbReference>
<dbReference type="PROSITE" id="PS50262">
    <property type="entry name" value="G_PROTEIN_RECEP_F1_2"/>
    <property type="match status" value="1"/>
</dbReference>
<evidence type="ECO:0000256" key="5">
    <source>
        <dbReference type="ARBA" id="ARBA00023040"/>
    </source>
</evidence>
<evidence type="ECO:0000256" key="1">
    <source>
        <dbReference type="ARBA" id="ARBA00004651"/>
    </source>
</evidence>
<proteinExistence type="inferred from homology"/>
<dbReference type="Pfam" id="PF00001">
    <property type="entry name" value="7tm_1"/>
    <property type="match status" value="1"/>
</dbReference>
<reference evidence="14" key="1">
    <citation type="submission" date="2012-12" db="EMBL/GenBank/DDBJ databases">
        <authorList>
            <person name="Hellsten U."/>
            <person name="Grimwood J."/>
            <person name="Chapman J.A."/>
            <person name="Shapiro H."/>
            <person name="Aerts A."/>
            <person name="Otillar R.P."/>
            <person name="Terry A.Y."/>
            <person name="Boore J.L."/>
            <person name="Simakov O."/>
            <person name="Marletaz F."/>
            <person name="Cho S.-J."/>
            <person name="Edsinger-Gonzales E."/>
            <person name="Havlak P."/>
            <person name="Kuo D.-H."/>
            <person name="Larsson T."/>
            <person name="Lv J."/>
            <person name="Arendt D."/>
            <person name="Savage R."/>
            <person name="Osoegawa K."/>
            <person name="de Jong P."/>
            <person name="Lindberg D.R."/>
            <person name="Seaver E.C."/>
            <person name="Weisblat D.A."/>
            <person name="Putnam N.H."/>
            <person name="Grigoriev I.V."/>
            <person name="Rokhsar D.S."/>
        </authorList>
    </citation>
    <scope>NUCLEOTIDE SEQUENCE</scope>
    <source>
        <strain evidence="14">I ESC-2004</strain>
    </source>
</reference>
<gene>
    <name evidence="12" type="ORF">CAPTEDRAFT_204514</name>
</gene>
<keyword evidence="2" id="KW-1003">Cell membrane</keyword>
<dbReference type="PROSITE" id="PS00237">
    <property type="entry name" value="G_PROTEIN_RECEP_F1_1"/>
    <property type="match status" value="1"/>
</dbReference>
<feature type="transmembrane region" description="Helical" evidence="10">
    <location>
        <begin position="185"/>
        <end position="211"/>
    </location>
</feature>
<organism evidence="12">
    <name type="scientific">Capitella teleta</name>
    <name type="common">Polychaete worm</name>
    <dbReference type="NCBI Taxonomy" id="283909"/>
    <lineage>
        <taxon>Eukaryota</taxon>
        <taxon>Metazoa</taxon>
        <taxon>Spiralia</taxon>
        <taxon>Lophotrochozoa</taxon>
        <taxon>Annelida</taxon>
        <taxon>Polychaeta</taxon>
        <taxon>Sedentaria</taxon>
        <taxon>Scolecida</taxon>
        <taxon>Capitellidae</taxon>
        <taxon>Capitella</taxon>
    </lineage>
</organism>
<keyword evidence="3 9" id="KW-0812">Transmembrane</keyword>
<evidence type="ECO:0000256" key="7">
    <source>
        <dbReference type="ARBA" id="ARBA00023170"/>
    </source>
</evidence>
<dbReference type="PANTHER" id="PTHR24249">
    <property type="entry name" value="HISTAMINE RECEPTOR-RELATED G-PROTEIN COUPLED RECEPTOR"/>
    <property type="match status" value="1"/>
</dbReference>
<keyword evidence="6 10" id="KW-0472">Membrane</keyword>
<dbReference type="AlphaFoldDB" id="R7TXD0"/>
<evidence type="ECO:0000256" key="6">
    <source>
        <dbReference type="ARBA" id="ARBA00023136"/>
    </source>
</evidence>
<dbReference type="Gene3D" id="1.20.1070.10">
    <property type="entry name" value="Rhodopsin 7-helix transmembrane proteins"/>
    <property type="match status" value="1"/>
</dbReference>
<evidence type="ECO:0000313" key="14">
    <source>
        <dbReference type="Proteomes" id="UP000014760"/>
    </source>
</evidence>
<dbReference type="GO" id="GO:0005886">
    <property type="term" value="C:plasma membrane"/>
    <property type="evidence" value="ECO:0007669"/>
    <property type="project" value="UniProtKB-SubCell"/>
</dbReference>
<evidence type="ECO:0000313" key="12">
    <source>
        <dbReference type="EMBL" id="ELT98359.1"/>
    </source>
</evidence>
<dbReference type="OMA" id="CTSSIHA"/>
<keyword evidence="4 10" id="KW-1133">Transmembrane helix</keyword>
<dbReference type="STRING" id="283909.R7TXD0"/>
<evidence type="ECO:0000256" key="8">
    <source>
        <dbReference type="ARBA" id="ARBA00023224"/>
    </source>
</evidence>
<accession>R7TXD0</accession>
<feature type="transmembrane region" description="Helical" evidence="10">
    <location>
        <begin position="235"/>
        <end position="258"/>
    </location>
</feature>
<dbReference type="EMBL" id="AMQN01010501">
    <property type="status" value="NOT_ANNOTATED_CDS"/>
    <property type="molecule type" value="Genomic_DNA"/>
</dbReference>
<reference evidence="13" key="3">
    <citation type="submission" date="2015-06" db="UniProtKB">
        <authorList>
            <consortium name="EnsemblMetazoa"/>
        </authorList>
    </citation>
    <scope>IDENTIFICATION</scope>
</reference>
<reference evidence="12 14" key="2">
    <citation type="journal article" date="2013" name="Nature">
        <title>Insights into bilaterian evolution from three spiralian genomes.</title>
        <authorList>
            <person name="Simakov O."/>
            <person name="Marletaz F."/>
            <person name="Cho S.J."/>
            <person name="Edsinger-Gonzales E."/>
            <person name="Havlak P."/>
            <person name="Hellsten U."/>
            <person name="Kuo D.H."/>
            <person name="Larsson T."/>
            <person name="Lv J."/>
            <person name="Arendt D."/>
            <person name="Savage R."/>
            <person name="Osoegawa K."/>
            <person name="de Jong P."/>
            <person name="Grimwood J."/>
            <person name="Chapman J.A."/>
            <person name="Shapiro H."/>
            <person name="Aerts A."/>
            <person name="Otillar R.P."/>
            <person name="Terry A.Y."/>
            <person name="Boore J.L."/>
            <person name="Grigoriev I.V."/>
            <person name="Lindberg D.R."/>
            <person name="Seaver E.C."/>
            <person name="Weisblat D.A."/>
            <person name="Putnam N.H."/>
            <person name="Rokhsar D.S."/>
        </authorList>
    </citation>
    <scope>NUCLEOTIDE SEQUENCE</scope>
    <source>
        <strain evidence="12 14">I ESC-2004</strain>
    </source>
</reference>
<comment type="similarity">
    <text evidence="9">Belongs to the G-protein coupled receptor 1 family.</text>
</comment>
<evidence type="ECO:0000256" key="10">
    <source>
        <dbReference type="SAM" id="Phobius"/>
    </source>
</evidence>
<keyword evidence="7 9" id="KW-0675">Receptor</keyword>
<comment type="subcellular location">
    <subcellularLocation>
        <location evidence="1">Cell membrane</location>
        <topology evidence="1">Multi-pass membrane protein</topology>
    </subcellularLocation>
</comment>
<keyword evidence="5 9" id="KW-0297">G-protein coupled receptor</keyword>
<dbReference type="EMBL" id="KB308011">
    <property type="protein sequence ID" value="ELT98359.1"/>
    <property type="molecule type" value="Genomic_DNA"/>
</dbReference>
<dbReference type="InterPro" id="IPR017452">
    <property type="entry name" value="GPCR_Rhodpsn_7TM"/>
</dbReference>
<keyword evidence="8 9" id="KW-0807">Transducer</keyword>
<name>R7TXD0_CAPTE</name>
<dbReference type="OrthoDB" id="6287421at2759"/>
<evidence type="ECO:0000313" key="13">
    <source>
        <dbReference type="EnsemblMetazoa" id="CapteP204514"/>
    </source>
</evidence>
<dbReference type="SMART" id="SM01381">
    <property type="entry name" value="7TM_GPCR_Srsx"/>
    <property type="match status" value="1"/>
</dbReference>
<evidence type="ECO:0000256" key="2">
    <source>
        <dbReference type="ARBA" id="ARBA00022475"/>
    </source>
</evidence>
<protein>
    <recommendedName>
        <fullName evidence="11">G-protein coupled receptors family 1 profile domain-containing protein</fullName>
    </recommendedName>
</protein>
<dbReference type="Proteomes" id="UP000014760">
    <property type="component" value="Unassembled WGS sequence"/>
</dbReference>
<dbReference type="PANTHER" id="PTHR24249:SF372">
    <property type="entry name" value="G-PROTEIN COUPLED RECEPTORS FAMILY 1 PROFILE DOMAIN-CONTAINING PROTEIN"/>
    <property type="match status" value="1"/>
</dbReference>
<sequence>MENITAIAWTLAPDIDKDYTKPWYSFLVIAYETVSVLMILSNILTIVVYVKTEQLQTPTNLLVCNQSIIDGLMSITGQPYLLLNYTQWGIKKAMQSKGVCLFGLCFVRLTNIGSLVGILVLSIERSVAIFCPFRYYTLVTDMTVRMVIILSWLFFSFFAILPLLGHNTWKEGMYCTALNVLARDHVYSAINVVFVCLVVVAILNISIAVLANKKNRVQDSMTAVRSGHFKVMKMLLKVVGVYYICRLPFLVTTFALMATPLNERAFLPVWFVILHDMNKTLIGINSLVNPLIYSHSNQEFRDAYKRIIGIN</sequence>
<evidence type="ECO:0000256" key="4">
    <source>
        <dbReference type="ARBA" id="ARBA00022989"/>
    </source>
</evidence>
<feature type="transmembrane region" description="Helical" evidence="10">
    <location>
        <begin position="144"/>
        <end position="165"/>
    </location>
</feature>
<keyword evidence="14" id="KW-1185">Reference proteome</keyword>
<dbReference type="SUPFAM" id="SSF81321">
    <property type="entry name" value="Family A G protein-coupled receptor-like"/>
    <property type="match status" value="1"/>
</dbReference>
<evidence type="ECO:0000259" key="11">
    <source>
        <dbReference type="PROSITE" id="PS50262"/>
    </source>
</evidence>
<dbReference type="InterPro" id="IPR000276">
    <property type="entry name" value="GPCR_Rhodpsn"/>
</dbReference>
<feature type="transmembrane region" description="Helical" evidence="10">
    <location>
        <begin position="23"/>
        <end position="50"/>
    </location>
</feature>
<dbReference type="PRINTS" id="PR00237">
    <property type="entry name" value="GPCRRHODOPSN"/>
</dbReference>
<evidence type="ECO:0000256" key="3">
    <source>
        <dbReference type="ARBA" id="ARBA00022692"/>
    </source>
</evidence>
<dbReference type="GO" id="GO:0004930">
    <property type="term" value="F:G protein-coupled receptor activity"/>
    <property type="evidence" value="ECO:0007669"/>
    <property type="project" value="UniProtKB-KW"/>
</dbReference>
<dbReference type="CDD" id="cd00637">
    <property type="entry name" value="7tm_classA_rhodopsin-like"/>
    <property type="match status" value="1"/>
</dbReference>
<dbReference type="EnsemblMetazoa" id="CapteT204514">
    <property type="protein sequence ID" value="CapteP204514"/>
    <property type="gene ID" value="CapteG204514"/>
</dbReference>
<evidence type="ECO:0000256" key="9">
    <source>
        <dbReference type="RuleBase" id="RU000688"/>
    </source>
</evidence>
<feature type="transmembrane region" description="Helical" evidence="10">
    <location>
        <begin position="101"/>
        <end position="123"/>
    </location>
</feature>